<dbReference type="Pfam" id="PF13847">
    <property type="entry name" value="Methyltransf_31"/>
    <property type="match status" value="1"/>
</dbReference>
<proteinExistence type="predicted"/>
<protein>
    <submittedName>
        <fullName evidence="2">Methyltransferase domain-containing protein</fullName>
    </submittedName>
</protein>
<evidence type="ECO:0000259" key="1">
    <source>
        <dbReference type="Pfam" id="PF13847"/>
    </source>
</evidence>
<dbReference type="InterPro" id="IPR050447">
    <property type="entry name" value="Erg6_SMT_methyltransf"/>
</dbReference>
<dbReference type="EMBL" id="CP080572">
    <property type="protein sequence ID" value="USG99223.1"/>
    <property type="molecule type" value="Genomic_DNA"/>
</dbReference>
<reference evidence="2 3" key="1">
    <citation type="submission" date="2021-08" db="EMBL/GenBank/DDBJ databases">
        <title>Thermococcus onnuriiensis IOH2.</title>
        <authorList>
            <person name="Park Y.-J."/>
        </authorList>
    </citation>
    <scope>NUCLEOTIDE SEQUENCE [LARGE SCALE GENOMIC DNA]</scope>
    <source>
        <strain evidence="2 3">IOH2</strain>
    </source>
</reference>
<dbReference type="RefSeq" id="WP_251947876.1">
    <property type="nucleotide sequence ID" value="NZ_CP080572.1"/>
</dbReference>
<accession>A0A9E7M8Z5</accession>
<dbReference type="Gene3D" id="3.40.50.150">
    <property type="entry name" value="Vaccinia Virus protein VP39"/>
    <property type="match status" value="1"/>
</dbReference>
<dbReference type="GO" id="GO:0008168">
    <property type="term" value="F:methyltransferase activity"/>
    <property type="evidence" value="ECO:0007669"/>
    <property type="project" value="UniProtKB-KW"/>
</dbReference>
<sequence>MNEQYIFSHEYPTYFSKLNGLRSKIAKDLPIKPGMKILDLATGYGFFAVEIAKCEGTVRITGIDIAQNDIIKAKDNIKKHGLDNRIRVVQMDATSMTFPDESFDMVVNFLGLEDIHMTRGKEGVRKTFHEVSRILKPEGYFCFVAMPPEEMESDAQKLENEVFSYICSATWLSAKEYEEMLKEAGLKLLTKKAYYTGKKLTPEQAKEEIEFACENVPKIYGIGTPSFDEVWEKFRERIEKHGMGHYSKVVLFIAQKAVKG</sequence>
<gene>
    <name evidence="2" type="ORF">K1720_06660</name>
</gene>
<dbReference type="Proteomes" id="UP001056425">
    <property type="component" value="Chromosome"/>
</dbReference>
<dbReference type="GeneID" id="72778013"/>
<name>A0A9E7M8Z5_9EURY</name>
<evidence type="ECO:0000313" key="3">
    <source>
        <dbReference type="Proteomes" id="UP001056425"/>
    </source>
</evidence>
<dbReference type="InterPro" id="IPR029063">
    <property type="entry name" value="SAM-dependent_MTases_sf"/>
</dbReference>
<dbReference type="GO" id="GO:0032259">
    <property type="term" value="P:methylation"/>
    <property type="evidence" value="ECO:0007669"/>
    <property type="project" value="UniProtKB-KW"/>
</dbReference>
<keyword evidence="2" id="KW-0808">Transferase</keyword>
<dbReference type="AlphaFoldDB" id="A0A9E7M8Z5"/>
<dbReference type="KEGG" id="thei:K1720_06660"/>
<keyword evidence="3" id="KW-1185">Reference proteome</keyword>
<organism evidence="2 3">
    <name type="scientific">Thermococcus argininiproducens</name>
    <dbReference type="NCBI Taxonomy" id="2866384"/>
    <lineage>
        <taxon>Archaea</taxon>
        <taxon>Methanobacteriati</taxon>
        <taxon>Methanobacteriota</taxon>
        <taxon>Thermococci</taxon>
        <taxon>Thermococcales</taxon>
        <taxon>Thermococcaceae</taxon>
        <taxon>Thermococcus</taxon>
    </lineage>
</organism>
<feature type="domain" description="Methyltransferase" evidence="1">
    <location>
        <begin position="31"/>
        <end position="185"/>
    </location>
</feature>
<dbReference type="PANTHER" id="PTHR44068">
    <property type="entry name" value="ZGC:194242"/>
    <property type="match status" value="1"/>
</dbReference>
<dbReference type="InterPro" id="IPR025714">
    <property type="entry name" value="Methyltranfer_dom"/>
</dbReference>
<evidence type="ECO:0000313" key="2">
    <source>
        <dbReference type="EMBL" id="USG99223.1"/>
    </source>
</evidence>
<dbReference type="PANTHER" id="PTHR44068:SF11">
    <property type="entry name" value="GERANYL DIPHOSPHATE 2-C-METHYLTRANSFERASE"/>
    <property type="match status" value="1"/>
</dbReference>
<keyword evidence="2" id="KW-0489">Methyltransferase</keyword>
<dbReference type="SUPFAM" id="SSF53335">
    <property type="entry name" value="S-adenosyl-L-methionine-dependent methyltransferases"/>
    <property type="match status" value="1"/>
</dbReference>
<dbReference type="CDD" id="cd02440">
    <property type="entry name" value="AdoMet_MTases"/>
    <property type="match status" value="1"/>
</dbReference>